<dbReference type="MEROPS" id="C65.001"/>
<dbReference type="GO" id="GO:0043130">
    <property type="term" value="F:ubiquitin binding"/>
    <property type="evidence" value="ECO:0007669"/>
    <property type="project" value="UniProtKB-UniRule"/>
</dbReference>
<dbReference type="RefSeq" id="XP_004364373.1">
    <property type="nucleotide sequence ID" value="XM_004364316.2"/>
</dbReference>
<dbReference type="InterPro" id="IPR038765">
    <property type="entry name" value="Papain-like_cys_pep_sf"/>
</dbReference>
<evidence type="ECO:0000256" key="9">
    <source>
        <dbReference type="PIRSR" id="PIRSR013503-2"/>
    </source>
</evidence>
<dbReference type="PANTHER" id="PTHR12931:SF15">
    <property type="entry name" value="UBIQUITIN THIOESTERASE OTUBAIN-LIKE"/>
    <property type="match status" value="1"/>
</dbReference>
<dbReference type="EC" id="3.4.19.12" evidence="7"/>
<comment type="catalytic activity">
    <reaction evidence="1 7">
        <text>Thiol-dependent hydrolysis of ester, thioester, amide, peptide and isopeptide bonds formed by the C-terminal Gly of ubiquitin (a 76-residue protein attached to proteins as an intracellular targeting signal).</text>
        <dbReference type="EC" id="3.4.19.12"/>
    </reaction>
</comment>
<proteinExistence type="inferred from homology"/>
<keyword evidence="12" id="KW-1185">Reference proteome</keyword>
<dbReference type="eggNOG" id="KOG3991">
    <property type="taxonomic scope" value="Eukaryota"/>
</dbReference>
<dbReference type="PROSITE" id="PS50802">
    <property type="entry name" value="OTU"/>
    <property type="match status" value="1"/>
</dbReference>
<dbReference type="OMA" id="KVYCRQE"/>
<dbReference type="SUPFAM" id="SSF54001">
    <property type="entry name" value="Cysteine proteinases"/>
    <property type="match status" value="1"/>
</dbReference>
<keyword evidence="4 7" id="KW-0833">Ubl conjugation pathway</keyword>
<evidence type="ECO:0000259" key="10">
    <source>
        <dbReference type="PROSITE" id="PS50802"/>
    </source>
</evidence>
<organism evidence="11 12">
    <name type="scientific">Capsaspora owczarzaki (strain ATCC 30864)</name>
    <dbReference type="NCBI Taxonomy" id="595528"/>
    <lineage>
        <taxon>Eukaryota</taxon>
        <taxon>Filasterea</taxon>
        <taxon>Capsaspora</taxon>
    </lineage>
</organism>
<dbReference type="Gene3D" id="1.20.1300.20">
    <property type="entry name" value="Peptidase C65 Otubain, subdomain 2"/>
    <property type="match status" value="1"/>
</dbReference>
<dbReference type="AlphaFoldDB" id="A0A0D2WKL9"/>
<dbReference type="PANTHER" id="PTHR12931">
    <property type="entry name" value="UBIQUITIN THIOLESTERASE PROTEIN OTUB"/>
    <property type="match status" value="1"/>
</dbReference>
<dbReference type="GO" id="GO:0006508">
    <property type="term" value="P:proteolysis"/>
    <property type="evidence" value="ECO:0007669"/>
    <property type="project" value="UniProtKB-KW"/>
</dbReference>
<feature type="site" description="Interacts with free ubiquitin" evidence="9">
    <location>
        <position position="286"/>
    </location>
</feature>
<dbReference type="EMBL" id="KE346361">
    <property type="protein sequence ID" value="KJE90158.1"/>
    <property type="molecule type" value="Genomic_DNA"/>
</dbReference>
<evidence type="ECO:0000256" key="5">
    <source>
        <dbReference type="ARBA" id="ARBA00022801"/>
    </source>
</evidence>
<dbReference type="Proteomes" id="UP000008743">
    <property type="component" value="Unassembled WGS sequence"/>
</dbReference>
<dbReference type="InterPro" id="IPR003323">
    <property type="entry name" value="OTU_dom"/>
</dbReference>
<dbReference type="PIRSF" id="PIRSF013503">
    <property type="entry name" value="Ubiquitin_thioesterase_Otubain"/>
    <property type="match status" value="1"/>
</dbReference>
<evidence type="ECO:0000313" key="11">
    <source>
        <dbReference type="EMBL" id="KJE90158.1"/>
    </source>
</evidence>
<feature type="active site" evidence="8">
    <location>
        <position position="290"/>
    </location>
</feature>
<name>A0A0D2WKL9_CAPO3</name>
<dbReference type="GO" id="GO:2000780">
    <property type="term" value="P:negative regulation of double-strand break repair"/>
    <property type="evidence" value="ECO:0007669"/>
    <property type="project" value="TreeGrafter"/>
</dbReference>
<feature type="active site" description="Nucleophile" evidence="8">
    <location>
        <position position="72"/>
    </location>
</feature>
<dbReference type="STRING" id="595528.A0A0D2WKL9"/>
<evidence type="ECO:0000313" key="12">
    <source>
        <dbReference type="Proteomes" id="UP000008743"/>
    </source>
</evidence>
<sequence length="297" mass="33278">MASSAYSDFDVIAQEERVRDEIAASSELVSDPLPTSVLLDEYKENKDAFRDKLKDVTSKYDSFRRVRGDGNCFYRAFGFALLQQILHRGTEEQARKLYQQAVASKALLVAQGYTEYTIEDFYDSYVEVIALATGFPKPPAAYDYSTGIPVPVQQDANSEPPKQLPWPLTAQERALRESNLLAIFRDDPVASAVVYYLRLLTAGHFKTNAEFFQGFIEDGLTVSEFCAREVEVMARECEQVHIVALSAALDVPVRVVYTDSSDSTSQATEINFQEEGTAAPTVSLLYRPGHYDILYAR</sequence>
<dbReference type="PhylomeDB" id="A0A0D2WKL9"/>
<evidence type="ECO:0000256" key="7">
    <source>
        <dbReference type="PIRNR" id="PIRNR013503"/>
    </source>
</evidence>
<keyword evidence="3 7" id="KW-0645">Protease</keyword>
<dbReference type="Pfam" id="PF10275">
    <property type="entry name" value="Peptidase_C65"/>
    <property type="match status" value="2"/>
</dbReference>
<gene>
    <name evidence="11" type="ORF">CAOG_001505</name>
</gene>
<evidence type="ECO:0000256" key="3">
    <source>
        <dbReference type="ARBA" id="ARBA00022670"/>
    </source>
</evidence>
<dbReference type="Gene3D" id="3.30.200.60">
    <property type="entry name" value="Peptidase C65 Otubain, subdomain 1"/>
    <property type="match status" value="1"/>
</dbReference>
<dbReference type="InterPro" id="IPR016615">
    <property type="entry name" value="Otubain"/>
</dbReference>
<dbReference type="InterPro" id="IPR019400">
    <property type="entry name" value="Peptidase_C65_otubain"/>
</dbReference>
<protein>
    <recommendedName>
        <fullName evidence="7">Ubiquitin thioesterase</fullName>
        <ecNumber evidence="7">3.4.19.12</ecNumber>
    </recommendedName>
</protein>
<evidence type="ECO:0000256" key="4">
    <source>
        <dbReference type="ARBA" id="ARBA00022786"/>
    </source>
</evidence>
<feature type="domain" description="OTU" evidence="10">
    <location>
        <begin position="61"/>
        <end position="297"/>
    </location>
</feature>
<evidence type="ECO:0000256" key="6">
    <source>
        <dbReference type="ARBA" id="ARBA00022807"/>
    </source>
</evidence>
<evidence type="ECO:0000256" key="1">
    <source>
        <dbReference type="ARBA" id="ARBA00000707"/>
    </source>
</evidence>
<accession>A0A0D2WKL9</accession>
<dbReference type="InterPro" id="IPR042467">
    <property type="entry name" value="Peptidase_C65_otubain_sub2"/>
</dbReference>
<feature type="site" description="Interacts with free ubiquitin" evidence="9">
    <location>
        <position position="259"/>
    </location>
</feature>
<feature type="site" description="Interacts with free ubiquitin" evidence="9">
    <location>
        <position position="291"/>
    </location>
</feature>
<comment type="similarity">
    <text evidence="2 7">Belongs to the peptidase C65 family.</text>
</comment>
<evidence type="ECO:0000256" key="8">
    <source>
        <dbReference type="PIRSR" id="PIRSR013503-1"/>
    </source>
</evidence>
<keyword evidence="5 7" id="KW-0378">Hydrolase</keyword>
<dbReference type="GO" id="GO:0005634">
    <property type="term" value="C:nucleus"/>
    <property type="evidence" value="ECO:0007669"/>
    <property type="project" value="TreeGrafter"/>
</dbReference>
<feature type="active site" evidence="8">
    <location>
        <position position="69"/>
    </location>
</feature>
<dbReference type="InParanoid" id="A0A0D2WKL9"/>
<dbReference type="InterPro" id="IPR042468">
    <property type="entry name" value="Peptidase_C65_otubain_sub1"/>
</dbReference>
<feature type="site" description="Interacts with free ubiquitin" evidence="9">
    <location>
        <position position="257"/>
    </location>
</feature>
<keyword evidence="6 7" id="KW-0788">Thiol protease</keyword>
<dbReference type="GO" id="GO:0071108">
    <property type="term" value="P:protein K48-linked deubiquitination"/>
    <property type="evidence" value="ECO:0007669"/>
    <property type="project" value="TreeGrafter"/>
</dbReference>
<dbReference type="GO" id="GO:0004843">
    <property type="term" value="F:cysteine-type deubiquitinase activity"/>
    <property type="evidence" value="ECO:0007669"/>
    <property type="project" value="UniProtKB-UniRule"/>
</dbReference>
<evidence type="ECO:0000256" key="2">
    <source>
        <dbReference type="ARBA" id="ARBA00006579"/>
    </source>
</evidence>
<dbReference type="OrthoDB" id="18915at2759"/>
<reference evidence="12" key="1">
    <citation type="submission" date="2011-02" db="EMBL/GenBank/DDBJ databases">
        <title>The Genome Sequence of Capsaspora owczarzaki ATCC 30864.</title>
        <authorList>
            <person name="Russ C."/>
            <person name="Cuomo C."/>
            <person name="Burger G."/>
            <person name="Gray M.W."/>
            <person name="Holland P.W.H."/>
            <person name="King N."/>
            <person name="Lang F.B.F."/>
            <person name="Roger A.J."/>
            <person name="Ruiz-Trillo I."/>
            <person name="Young S.K."/>
            <person name="Zeng Q."/>
            <person name="Gargeya S."/>
            <person name="Alvarado L."/>
            <person name="Berlin A."/>
            <person name="Chapman S.B."/>
            <person name="Chen Z."/>
            <person name="Freedman E."/>
            <person name="Gellesch M."/>
            <person name="Goldberg J."/>
            <person name="Griggs A."/>
            <person name="Gujja S."/>
            <person name="Heilman E."/>
            <person name="Heiman D."/>
            <person name="Howarth C."/>
            <person name="Mehta T."/>
            <person name="Neiman D."/>
            <person name="Pearson M."/>
            <person name="Roberts A."/>
            <person name="Saif S."/>
            <person name="Shea T."/>
            <person name="Shenoy N."/>
            <person name="Sisk P."/>
            <person name="Stolte C."/>
            <person name="Sykes S."/>
            <person name="White J."/>
            <person name="Yandava C."/>
            <person name="Haas B."/>
            <person name="Nusbaum C."/>
            <person name="Birren B."/>
        </authorList>
    </citation>
    <scope>NUCLEOTIDE SEQUENCE</scope>
    <source>
        <strain evidence="12">ATCC 30864</strain>
    </source>
</reference>